<reference evidence="1" key="2">
    <citation type="submission" date="2023-04" db="EMBL/GenBank/DDBJ databases">
        <authorList>
            <person name="Bruccoleri R.E."/>
            <person name="Oakeley E.J."/>
            <person name="Faust A.-M."/>
            <person name="Dessus-Babus S."/>
            <person name="Altorfer M."/>
            <person name="Burckhardt D."/>
            <person name="Oertli M."/>
            <person name="Naumann U."/>
            <person name="Petersen F."/>
            <person name="Wong J."/>
        </authorList>
    </citation>
    <scope>NUCLEOTIDE SEQUENCE</scope>
    <source>
        <strain evidence="1">GSM-AAB239-AS_SAM_17_03QT</strain>
        <tissue evidence="1">Leaf</tissue>
    </source>
</reference>
<gene>
    <name evidence="1" type="ORF">M6B38_101615</name>
</gene>
<dbReference type="AlphaFoldDB" id="A0AAX6IQ72"/>
<dbReference type="EMBL" id="JANAVB010000194">
    <property type="protein sequence ID" value="KAJ6854154.1"/>
    <property type="molecule type" value="Genomic_DNA"/>
</dbReference>
<sequence length="49" mass="5885">MFVVWMFNWYGNNRYGMCTLWLDYVVVVQVKNTLWMCIGSFCCMNNTVC</sequence>
<evidence type="ECO:0000313" key="1">
    <source>
        <dbReference type="EMBL" id="KAJ6854154.1"/>
    </source>
</evidence>
<evidence type="ECO:0000313" key="2">
    <source>
        <dbReference type="Proteomes" id="UP001140949"/>
    </source>
</evidence>
<protein>
    <submittedName>
        <fullName evidence="1">Uncharacterized protein</fullName>
    </submittedName>
</protein>
<comment type="caution">
    <text evidence="1">The sequence shown here is derived from an EMBL/GenBank/DDBJ whole genome shotgun (WGS) entry which is preliminary data.</text>
</comment>
<dbReference type="Proteomes" id="UP001140949">
    <property type="component" value="Unassembled WGS sequence"/>
</dbReference>
<proteinExistence type="predicted"/>
<keyword evidence="2" id="KW-1185">Reference proteome</keyword>
<reference evidence="1" key="1">
    <citation type="journal article" date="2023" name="GigaByte">
        <title>Genome assembly of the bearded iris, Iris pallida Lam.</title>
        <authorList>
            <person name="Bruccoleri R.E."/>
            <person name="Oakeley E.J."/>
            <person name="Faust A.M.E."/>
            <person name="Altorfer M."/>
            <person name="Dessus-Babus S."/>
            <person name="Burckhardt D."/>
            <person name="Oertli M."/>
            <person name="Naumann U."/>
            <person name="Petersen F."/>
            <person name="Wong J."/>
        </authorList>
    </citation>
    <scope>NUCLEOTIDE SEQUENCE</scope>
    <source>
        <strain evidence="1">GSM-AAB239-AS_SAM_17_03QT</strain>
    </source>
</reference>
<accession>A0AAX6IQ72</accession>
<organism evidence="1 2">
    <name type="scientific">Iris pallida</name>
    <name type="common">Sweet iris</name>
    <dbReference type="NCBI Taxonomy" id="29817"/>
    <lineage>
        <taxon>Eukaryota</taxon>
        <taxon>Viridiplantae</taxon>
        <taxon>Streptophyta</taxon>
        <taxon>Embryophyta</taxon>
        <taxon>Tracheophyta</taxon>
        <taxon>Spermatophyta</taxon>
        <taxon>Magnoliopsida</taxon>
        <taxon>Liliopsida</taxon>
        <taxon>Asparagales</taxon>
        <taxon>Iridaceae</taxon>
        <taxon>Iridoideae</taxon>
        <taxon>Irideae</taxon>
        <taxon>Iris</taxon>
    </lineage>
</organism>
<name>A0AAX6IQ72_IRIPA</name>